<feature type="compositionally biased region" description="Basic and acidic residues" evidence="4">
    <location>
        <begin position="334"/>
        <end position="344"/>
    </location>
</feature>
<feature type="region of interest" description="Disordered" evidence="4">
    <location>
        <begin position="313"/>
        <end position="344"/>
    </location>
</feature>
<dbReference type="InterPro" id="IPR018060">
    <property type="entry name" value="HTH_AraC"/>
</dbReference>
<dbReference type="PANTHER" id="PTHR46796">
    <property type="entry name" value="HTH-TYPE TRANSCRIPTIONAL ACTIVATOR RHAS-RELATED"/>
    <property type="match status" value="1"/>
</dbReference>
<dbReference type="InterPro" id="IPR035418">
    <property type="entry name" value="AraC-bd_2"/>
</dbReference>
<organism evidence="6 7">
    <name type="scientific">Streptomyces albidocamelliae</name>
    <dbReference type="NCBI Taxonomy" id="2981135"/>
    <lineage>
        <taxon>Bacteria</taxon>
        <taxon>Bacillati</taxon>
        <taxon>Actinomycetota</taxon>
        <taxon>Actinomycetes</taxon>
        <taxon>Kitasatosporales</taxon>
        <taxon>Streptomycetaceae</taxon>
        <taxon>Streptomyces</taxon>
    </lineage>
</organism>
<dbReference type="SUPFAM" id="SSF46689">
    <property type="entry name" value="Homeodomain-like"/>
    <property type="match status" value="1"/>
</dbReference>
<evidence type="ECO:0000256" key="4">
    <source>
        <dbReference type="SAM" id="MobiDB-lite"/>
    </source>
</evidence>
<dbReference type="Gene3D" id="1.10.10.60">
    <property type="entry name" value="Homeodomain-like"/>
    <property type="match status" value="1"/>
</dbReference>
<dbReference type="SMART" id="SM00342">
    <property type="entry name" value="HTH_ARAC"/>
    <property type="match status" value="1"/>
</dbReference>
<accession>A0ABY6EZ13</accession>
<evidence type="ECO:0000259" key="5">
    <source>
        <dbReference type="PROSITE" id="PS01124"/>
    </source>
</evidence>
<dbReference type="Pfam" id="PF12833">
    <property type="entry name" value="HTH_18"/>
    <property type="match status" value="1"/>
</dbReference>
<dbReference type="InterPro" id="IPR050204">
    <property type="entry name" value="AraC_XylS_family_regulators"/>
</dbReference>
<keyword evidence="7" id="KW-1185">Reference proteome</keyword>
<sequence>MDLVLSTDTVPDHEKLAYWRDAVGRALVPVSVVPRAAGPLHGRITGGRLGSLRVAAVESDAQRISRTTAHTGGSDPCVAVHVQTAGRATLLQDGRRVTAGPGDMMVYDTARPYTLDFPERFVGRVVQLPRRALDVPDEHLRDITATPITATAGLGAILTPFLATLVGEAHSCPPAVAGRLASSAVDLFTTLVAERSRAGIADTAREQLVLRIRDHIDRHLGNPDLAPETVAAAHHISVRYLHRLFEDEGITVARLIQRRRLQECARELARGGGAALAVSAIAQRWGFVNPAHFSRVFRGAYGHSPREWRRLRTSGALPGTGCDGAAPTAARPPRPAEADRPRAA</sequence>
<dbReference type="RefSeq" id="WP_263279636.1">
    <property type="nucleotide sequence ID" value="NZ_CP106795.1"/>
</dbReference>
<keyword evidence="3" id="KW-0804">Transcription</keyword>
<proteinExistence type="predicted"/>
<gene>
    <name evidence="6" type="ORF">N8I86_34900</name>
</gene>
<dbReference type="PRINTS" id="PR00032">
    <property type="entry name" value="HTHARAC"/>
</dbReference>
<dbReference type="PROSITE" id="PS01124">
    <property type="entry name" value="HTH_ARAC_FAMILY_2"/>
    <property type="match status" value="1"/>
</dbReference>
<evidence type="ECO:0000313" key="7">
    <source>
        <dbReference type="Proteomes" id="UP001060733"/>
    </source>
</evidence>
<evidence type="ECO:0000313" key="6">
    <source>
        <dbReference type="EMBL" id="UXY39446.1"/>
    </source>
</evidence>
<dbReference type="Pfam" id="PF14525">
    <property type="entry name" value="AraC_binding_2"/>
    <property type="match status" value="1"/>
</dbReference>
<dbReference type="EMBL" id="CP106795">
    <property type="protein sequence ID" value="UXY39446.1"/>
    <property type="molecule type" value="Genomic_DNA"/>
</dbReference>
<protein>
    <submittedName>
        <fullName evidence="6">Helix-turn-helix domain-containing protein</fullName>
    </submittedName>
</protein>
<dbReference type="Proteomes" id="UP001060733">
    <property type="component" value="Chromosome"/>
</dbReference>
<evidence type="ECO:0000256" key="2">
    <source>
        <dbReference type="ARBA" id="ARBA00023125"/>
    </source>
</evidence>
<feature type="domain" description="HTH araC/xylS-type" evidence="5">
    <location>
        <begin position="210"/>
        <end position="311"/>
    </location>
</feature>
<reference evidence="6" key="1">
    <citation type="submission" date="2022-10" db="EMBL/GenBank/DDBJ databases">
        <authorList>
            <person name="Mo P."/>
        </authorList>
    </citation>
    <scope>NUCLEOTIDE SEQUENCE</scope>
    <source>
        <strain evidence="6">HUAS 14-6</strain>
    </source>
</reference>
<name>A0ABY6EZ13_9ACTN</name>
<keyword evidence="2" id="KW-0238">DNA-binding</keyword>
<dbReference type="PANTHER" id="PTHR46796:SF6">
    <property type="entry name" value="ARAC SUBFAMILY"/>
    <property type="match status" value="1"/>
</dbReference>
<dbReference type="InterPro" id="IPR009057">
    <property type="entry name" value="Homeodomain-like_sf"/>
</dbReference>
<keyword evidence="1" id="KW-0805">Transcription regulation</keyword>
<evidence type="ECO:0000256" key="1">
    <source>
        <dbReference type="ARBA" id="ARBA00023015"/>
    </source>
</evidence>
<evidence type="ECO:0000256" key="3">
    <source>
        <dbReference type="ARBA" id="ARBA00023163"/>
    </source>
</evidence>
<dbReference type="InterPro" id="IPR020449">
    <property type="entry name" value="Tscrpt_reg_AraC-type_HTH"/>
</dbReference>